<organism evidence="2 3">
    <name type="scientific">Candidatus Wildermuthbacteria bacterium RIFCSPHIGHO2_02_FULL_48_16</name>
    <dbReference type="NCBI Taxonomy" id="1802453"/>
    <lineage>
        <taxon>Bacteria</taxon>
        <taxon>Candidatus Wildermuthiibacteriota</taxon>
    </lineage>
</organism>
<name>A0A1G2R6X8_9BACT</name>
<dbReference type="EMBL" id="MHTY01000027">
    <property type="protein sequence ID" value="OHA68318.1"/>
    <property type="molecule type" value="Genomic_DNA"/>
</dbReference>
<proteinExistence type="predicted"/>
<dbReference type="Proteomes" id="UP000178529">
    <property type="component" value="Unassembled WGS sequence"/>
</dbReference>
<evidence type="ECO:0000256" key="1">
    <source>
        <dbReference type="SAM" id="Phobius"/>
    </source>
</evidence>
<dbReference type="AlphaFoldDB" id="A0A1G2R6X8"/>
<protein>
    <recommendedName>
        <fullName evidence="4">Type 4 fimbrial biogenesis protein PilX N-terminal domain-containing protein</fullName>
    </recommendedName>
</protein>
<evidence type="ECO:0000313" key="3">
    <source>
        <dbReference type="Proteomes" id="UP000178529"/>
    </source>
</evidence>
<feature type="transmembrane region" description="Helical" evidence="1">
    <location>
        <begin position="12"/>
        <end position="33"/>
    </location>
</feature>
<reference evidence="2 3" key="1">
    <citation type="journal article" date="2016" name="Nat. Commun.">
        <title>Thousands of microbial genomes shed light on interconnected biogeochemical processes in an aquifer system.</title>
        <authorList>
            <person name="Anantharaman K."/>
            <person name="Brown C.T."/>
            <person name="Hug L.A."/>
            <person name="Sharon I."/>
            <person name="Castelle C.J."/>
            <person name="Probst A.J."/>
            <person name="Thomas B.C."/>
            <person name="Singh A."/>
            <person name="Wilkins M.J."/>
            <person name="Karaoz U."/>
            <person name="Brodie E.L."/>
            <person name="Williams K.H."/>
            <person name="Hubbard S.S."/>
            <person name="Banfield J.F."/>
        </authorList>
    </citation>
    <scope>NUCLEOTIDE SEQUENCE [LARGE SCALE GENOMIC DNA]</scope>
</reference>
<gene>
    <name evidence="2" type="ORF">A3J68_00105</name>
</gene>
<accession>A0A1G2R6X8</accession>
<keyword evidence="1" id="KW-0812">Transmembrane</keyword>
<evidence type="ECO:0008006" key="4">
    <source>
        <dbReference type="Google" id="ProtNLM"/>
    </source>
</evidence>
<keyword evidence="1" id="KW-0472">Membrane</keyword>
<sequence>MKRHNPQSGFAVLYATMLILGITLAMVGPLSLLSLSSQKMTRKAAASNQALFAAESGIEDATYRIKNLLPYSSNYTISVGDSQASLQVTSNGNQRTVTVEGAKENATRKLQLDLEISTITPQFFFGAQVGEGGLKMEENSRIEGIGGTVGNVYTNGPVEGDNNATITGDAVVAPGVSPSSLEDVVVEGTAKADSIKKSEICGDAYYQTIDGSSTNFLNNPSAICPSPVTPGTGFGGQASPPSQPMPISQEDIDQWKADAAAGGTIAGNCGDSGAAECVIGDNDTLLLGPKKVTGSLTLTKKQTLVVTGTLHLQGFLSMDSGSGATIKCSPSYGQNSCAVITDGWVHVKNNSMFQGSGTAGSYILILSTLQNCRGGNQQPECTHHNAAIDIHNNATGAVFYTRDSLANIHNGVTVTEITAYQLSIDNNSTIQYEQGLANAQFSSGPGAGFEVTSWKEIE</sequence>
<keyword evidence="1" id="KW-1133">Transmembrane helix</keyword>
<evidence type="ECO:0000313" key="2">
    <source>
        <dbReference type="EMBL" id="OHA68318.1"/>
    </source>
</evidence>
<comment type="caution">
    <text evidence="2">The sequence shown here is derived from an EMBL/GenBank/DDBJ whole genome shotgun (WGS) entry which is preliminary data.</text>
</comment>